<evidence type="ECO:0000256" key="2">
    <source>
        <dbReference type="ARBA" id="ARBA00009634"/>
    </source>
</evidence>
<evidence type="ECO:0000256" key="5">
    <source>
        <dbReference type="ARBA" id="ARBA00022729"/>
    </source>
</evidence>
<sequence>MLRTLYSAFSTSIVFFLLAVKTLSAASPKGIRISQIEIPCFGNCSCFSNSIGFLVTADCSNKGWTSIPKDLPETLTFLDLSHNNLSSLRVCDFEKVSSLSVLNISHNVIRSLFSGGESFVDSLRNLKELHLHHNNLSRISNDSFASISTLEVLDLSFNSISTLEPNAFKGLFSLLSLDLSNNSLTLSNHIFPEQVFEDLSNLINLNLKRNLYFPPRSEFDTVGSHSTRTTFFNDRTSFDSSVALQGSIECRNVKCDYPDQALSKLVSLEVLRIDGLKSQYIMGVGFQKLTRLQVLDFGNEGCICYLDRIPELFFSNITSKEPLQVSFTACKIVSVHPEAFSYLPSLSYLSFRGTGNLQFDQFKIASQSLWKTQIKTLDLTYIHRVSFVTLVPDYFIHLRNTSIETLIIDHNVILQVDTRVPVLFPKSIKTFSLAKNKIIVADFLESLFFMKNLEVFNINTQNKYSLEEVPRFSDSEQSEEESISEILSGNRTMFKQLEVTDILNHDETSEGKYQKSATVEEIVLLQKQFCPSYRTNFPSNYQYRHRRLYRELPQADLCLSENSSQSECSSSHIKFEKTFSPHIPFPRKLRELYGKELKLGYAVPPLKILTNVLKVLDLSSNYLYCMEGPFAGFHVLEEIDLSNNYCIALSPYFFNDMPALKILHMAYNGVGFSLEQDWSGRTFANLTQLEYLDLSNNDIHSLSHTLFTSNSFLQTAILKDNALHLFEPSINHLANLSLLDLSKNDLRSLSYQNMRDIDEILETSLLFVDLSENPIQCDCTSLQFLFWYKRRFTVFTGHGKYQCRYEINGSSIYLDDIDKFYWTLWRYCYGWEFFFFTLVLFCLVLIVWISYGIVYFYRYRLYFYLYISKSRYYCNFDDPEHHGIKDVFLVYDDQDPVWRRFVQLVLLPALTDRGVSCYISEVDGAQPEAGRPSRQVIEESVLSGKKTLVLLSRELFYWGENYYNEEKETEVNMAKVCEEVRRDRVLLFLSVEEVPDECVPPHIRQYLDVRPPIRYRPDSPAFWDYLAAKIKA</sequence>
<dbReference type="Pfam" id="PF13855">
    <property type="entry name" value="LRR_8"/>
    <property type="match status" value="2"/>
</dbReference>
<feature type="transmembrane region" description="Helical" evidence="11">
    <location>
        <begin position="833"/>
        <end position="857"/>
    </location>
</feature>
<proteinExistence type="inferred from homology"/>
<evidence type="ECO:0000256" key="3">
    <source>
        <dbReference type="ARBA" id="ARBA00022614"/>
    </source>
</evidence>
<feature type="signal peptide" evidence="12">
    <location>
        <begin position="1"/>
        <end position="25"/>
    </location>
</feature>
<dbReference type="SUPFAM" id="SSF52200">
    <property type="entry name" value="Toll/Interleukin receptor TIR domain"/>
    <property type="match status" value="1"/>
</dbReference>
<dbReference type="SMART" id="SM00365">
    <property type="entry name" value="LRR_SD22"/>
    <property type="match status" value="6"/>
</dbReference>
<dbReference type="PROSITE" id="PS50104">
    <property type="entry name" value="TIR"/>
    <property type="match status" value="1"/>
</dbReference>
<evidence type="ECO:0000256" key="12">
    <source>
        <dbReference type="SAM" id="SignalP"/>
    </source>
</evidence>
<dbReference type="Pfam" id="PF00560">
    <property type="entry name" value="LRR_1"/>
    <property type="match status" value="1"/>
</dbReference>
<gene>
    <name evidence="15" type="primary">LOC101851910</name>
</gene>
<evidence type="ECO:0000313" key="14">
    <source>
        <dbReference type="Proteomes" id="UP000694888"/>
    </source>
</evidence>
<comment type="subcellular location">
    <subcellularLocation>
        <location evidence="1">Membrane</location>
        <topology evidence="1">Single-pass membrane protein</topology>
    </subcellularLocation>
</comment>
<feature type="chain" id="PRO_5047124174" evidence="12">
    <location>
        <begin position="26"/>
        <end position="1032"/>
    </location>
</feature>
<dbReference type="PANTHER" id="PTHR24365">
    <property type="entry name" value="TOLL-LIKE RECEPTOR"/>
    <property type="match status" value="1"/>
</dbReference>
<comment type="similarity">
    <text evidence="2">Belongs to the Toll-like receptor family.</text>
</comment>
<dbReference type="PANTHER" id="PTHR24365:SF541">
    <property type="entry name" value="PROTEIN TOLL-RELATED"/>
    <property type="match status" value="1"/>
</dbReference>
<dbReference type="PROSITE" id="PS51450">
    <property type="entry name" value="LRR"/>
    <property type="match status" value="4"/>
</dbReference>
<dbReference type="GeneID" id="101851910"/>
<keyword evidence="10" id="KW-0325">Glycoprotein</keyword>
<keyword evidence="8 11" id="KW-0472">Membrane</keyword>
<organism evidence="14 15">
    <name type="scientific">Aplysia californica</name>
    <name type="common">California sea hare</name>
    <dbReference type="NCBI Taxonomy" id="6500"/>
    <lineage>
        <taxon>Eukaryota</taxon>
        <taxon>Metazoa</taxon>
        <taxon>Spiralia</taxon>
        <taxon>Lophotrochozoa</taxon>
        <taxon>Mollusca</taxon>
        <taxon>Gastropoda</taxon>
        <taxon>Heterobranchia</taxon>
        <taxon>Euthyneura</taxon>
        <taxon>Tectipleura</taxon>
        <taxon>Aplysiida</taxon>
        <taxon>Aplysioidea</taxon>
        <taxon>Aplysiidae</taxon>
        <taxon>Aplysia</taxon>
    </lineage>
</organism>
<dbReference type="InterPro" id="IPR000157">
    <property type="entry name" value="TIR_dom"/>
</dbReference>
<keyword evidence="5 12" id="KW-0732">Signal</keyword>
<keyword evidence="14" id="KW-1185">Reference proteome</keyword>
<dbReference type="InterPro" id="IPR032675">
    <property type="entry name" value="LRR_dom_sf"/>
</dbReference>
<dbReference type="InterPro" id="IPR035897">
    <property type="entry name" value="Toll_tir_struct_dom_sf"/>
</dbReference>
<dbReference type="SMART" id="SM00369">
    <property type="entry name" value="LRR_TYP"/>
    <property type="match status" value="7"/>
</dbReference>
<dbReference type="RefSeq" id="XP_005112480.1">
    <property type="nucleotide sequence ID" value="XM_005112423.3"/>
</dbReference>
<evidence type="ECO:0000256" key="1">
    <source>
        <dbReference type="ARBA" id="ARBA00004167"/>
    </source>
</evidence>
<feature type="domain" description="TIR" evidence="13">
    <location>
        <begin position="883"/>
        <end position="1032"/>
    </location>
</feature>
<evidence type="ECO:0000259" key="13">
    <source>
        <dbReference type="PROSITE" id="PS50104"/>
    </source>
</evidence>
<dbReference type="Proteomes" id="UP000694888">
    <property type="component" value="Unplaced"/>
</dbReference>
<evidence type="ECO:0000313" key="15">
    <source>
        <dbReference type="RefSeq" id="XP_005112480.1"/>
    </source>
</evidence>
<evidence type="ECO:0000256" key="8">
    <source>
        <dbReference type="ARBA" id="ARBA00023136"/>
    </source>
</evidence>
<keyword evidence="4 11" id="KW-0812">Transmembrane</keyword>
<dbReference type="PRINTS" id="PR00019">
    <property type="entry name" value="LEURICHRPT"/>
</dbReference>
<dbReference type="Gene3D" id="3.80.10.10">
    <property type="entry name" value="Ribonuclease Inhibitor"/>
    <property type="match status" value="3"/>
</dbReference>
<name>A0ABM0K9Z6_APLCA</name>
<evidence type="ECO:0000256" key="7">
    <source>
        <dbReference type="ARBA" id="ARBA00022989"/>
    </source>
</evidence>
<keyword evidence="6" id="KW-0677">Repeat</keyword>
<keyword evidence="7 11" id="KW-1133">Transmembrane helix</keyword>
<reference evidence="15" key="1">
    <citation type="submission" date="2025-08" db="UniProtKB">
        <authorList>
            <consortium name="RefSeq"/>
        </authorList>
    </citation>
    <scope>IDENTIFICATION</scope>
</reference>
<dbReference type="SUPFAM" id="SSF52058">
    <property type="entry name" value="L domain-like"/>
    <property type="match status" value="2"/>
</dbReference>
<evidence type="ECO:0000256" key="10">
    <source>
        <dbReference type="ARBA" id="ARBA00023180"/>
    </source>
</evidence>
<dbReference type="InterPro" id="IPR003591">
    <property type="entry name" value="Leu-rich_rpt_typical-subtyp"/>
</dbReference>
<dbReference type="InterPro" id="IPR001611">
    <property type="entry name" value="Leu-rich_rpt"/>
</dbReference>
<accession>A0ABM0K9Z6</accession>
<keyword evidence="3" id="KW-0433">Leucine-rich repeat</keyword>
<keyword evidence="9" id="KW-0675">Receptor</keyword>
<evidence type="ECO:0000256" key="6">
    <source>
        <dbReference type="ARBA" id="ARBA00022737"/>
    </source>
</evidence>
<dbReference type="Gene3D" id="3.40.50.10140">
    <property type="entry name" value="Toll/interleukin-1 receptor homology (TIR) domain"/>
    <property type="match status" value="1"/>
</dbReference>
<evidence type="ECO:0000256" key="11">
    <source>
        <dbReference type="SAM" id="Phobius"/>
    </source>
</evidence>
<protein>
    <submittedName>
        <fullName evidence="15">Toll-like receptor 4</fullName>
    </submittedName>
</protein>
<evidence type="ECO:0000256" key="4">
    <source>
        <dbReference type="ARBA" id="ARBA00022692"/>
    </source>
</evidence>
<evidence type="ECO:0000256" key="9">
    <source>
        <dbReference type="ARBA" id="ARBA00023170"/>
    </source>
</evidence>